<keyword evidence="1" id="KW-0732">Signal</keyword>
<evidence type="ECO:0000313" key="2">
    <source>
        <dbReference type="EMBL" id="MBD1319801.1"/>
    </source>
</evidence>
<evidence type="ECO:0008006" key="4">
    <source>
        <dbReference type="Google" id="ProtNLM"/>
    </source>
</evidence>
<dbReference type="EMBL" id="JACWMS010000002">
    <property type="protein sequence ID" value="MBD1319801.1"/>
    <property type="molecule type" value="Genomic_DNA"/>
</dbReference>
<dbReference type="Proteomes" id="UP000602395">
    <property type="component" value="Unassembled WGS sequence"/>
</dbReference>
<evidence type="ECO:0000256" key="1">
    <source>
        <dbReference type="SAM" id="SignalP"/>
    </source>
</evidence>
<comment type="caution">
    <text evidence="2">The sequence shown here is derived from an EMBL/GenBank/DDBJ whole genome shotgun (WGS) entry which is preliminary data.</text>
</comment>
<name>A0ABR7WB77_9ACTN</name>
<feature type="chain" id="PRO_5045558804" description="Secreted protein" evidence="1">
    <location>
        <begin position="24"/>
        <end position="173"/>
    </location>
</feature>
<dbReference type="InterPro" id="IPR046652">
    <property type="entry name" value="DUF6764"/>
</dbReference>
<reference evidence="2 3" key="1">
    <citation type="submission" date="2020-09" db="EMBL/GenBank/DDBJ databases">
        <title>Novel species in genus Gordonia.</title>
        <authorList>
            <person name="Zhang G."/>
        </authorList>
    </citation>
    <scope>NUCLEOTIDE SEQUENCE [LARGE SCALE GENOMIC DNA]</scope>
    <source>
        <strain evidence="2 3">ON-33</strain>
    </source>
</reference>
<protein>
    <recommendedName>
        <fullName evidence="4">Secreted protein</fullName>
    </recommendedName>
</protein>
<organism evidence="2 3">
    <name type="scientific">Gordonia hankookensis</name>
    <dbReference type="NCBI Taxonomy" id="589403"/>
    <lineage>
        <taxon>Bacteria</taxon>
        <taxon>Bacillati</taxon>
        <taxon>Actinomycetota</taxon>
        <taxon>Actinomycetes</taxon>
        <taxon>Mycobacteriales</taxon>
        <taxon>Gordoniaceae</taxon>
        <taxon>Gordonia</taxon>
    </lineage>
</organism>
<dbReference type="Pfam" id="PF20550">
    <property type="entry name" value="DUF6764"/>
    <property type="match status" value="1"/>
</dbReference>
<accession>A0ABR7WB77</accession>
<feature type="signal peptide" evidence="1">
    <location>
        <begin position="1"/>
        <end position="23"/>
    </location>
</feature>
<proteinExistence type="predicted"/>
<gene>
    <name evidence="2" type="ORF">IDF66_09400</name>
</gene>
<dbReference type="RefSeq" id="WP_190266642.1">
    <property type="nucleotide sequence ID" value="NZ_BAABAD010000005.1"/>
</dbReference>
<evidence type="ECO:0000313" key="3">
    <source>
        <dbReference type="Proteomes" id="UP000602395"/>
    </source>
</evidence>
<sequence>MRINKFGARAAALVIGGTSLAWMIGLAGGATAGAATTCAATDGHQIQRIVGNGGCGAKAGPGSSAQSEDTSNQGTAIAVADKGGNANARNLQPGSSALAGATTRGNSYSVTTGPKAFSLAQARQGGTTIAIGGWGGQAIAGAAGTVCQGGFATAYDSTTGKACLHSGSIDFRN</sequence>
<keyword evidence="3" id="KW-1185">Reference proteome</keyword>